<reference evidence="4 6" key="1">
    <citation type="journal article" date="2017" name="Nature">
        <title>The sunflower genome provides insights into oil metabolism, flowering and Asterid evolution.</title>
        <authorList>
            <person name="Badouin H."/>
            <person name="Gouzy J."/>
            <person name="Grassa C.J."/>
            <person name="Murat F."/>
            <person name="Staton S.E."/>
            <person name="Cottret L."/>
            <person name="Lelandais-Briere C."/>
            <person name="Owens G.L."/>
            <person name="Carrere S."/>
            <person name="Mayjonade B."/>
            <person name="Legrand L."/>
            <person name="Gill N."/>
            <person name="Kane N.C."/>
            <person name="Bowers J.E."/>
            <person name="Hubner S."/>
            <person name="Bellec A."/>
            <person name="Berard A."/>
            <person name="Berges H."/>
            <person name="Blanchet N."/>
            <person name="Boniface M.C."/>
            <person name="Brunel D."/>
            <person name="Catrice O."/>
            <person name="Chaidir N."/>
            <person name="Claudel C."/>
            <person name="Donnadieu C."/>
            <person name="Faraut T."/>
            <person name="Fievet G."/>
            <person name="Helmstetter N."/>
            <person name="King M."/>
            <person name="Knapp S.J."/>
            <person name="Lai Z."/>
            <person name="Le Paslier M.C."/>
            <person name="Lippi Y."/>
            <person name="Lorenzon L."/>
            <person name="Mandel J.R."/>
            <person name="Marage G."/>
            <person name="Marchand G."/>
            <person name="Marquand E."/>
            <person name="Bret-Mestries E."/>
            <person name="Morien E."/>
            <person name="Nambeesan S."/>
            <person name="Nguyen T."/>
            <person name="Pegot-Espagnet P."/>
            <person name="Pouilly N."/>
            <person name="Raftis F."/>
            <person name="Sallet E."/>
            <person name="Schiex T."/>
            <person name="Thomas J."/>
            <person name="Vandecasteele C."/>
            <person name="Vares D."/>
            <person name="Vear F."/>
            <person name="Vautrin S."/>
            <person name="Crespi M."/>
            <person name="Mangin B."/>
            <person name="Burke J.M."/>
            <person name="Salse J."/>
            <person name="Munos S."/>
            <person name="Vincourt P."/>
            <person name="Rieseberg L.H."/>
            <person name="Langlade N.B."/>
        </authorList>
    </citation>
    <scope>NUCLEOTIDE SEQUENCE [LARGE SCALE GENOMIC DNA]</scope>
    <source>
        <strain evidence="6">cv. SF193</strain>
        <tissue evidence="4">Leaves</tissue>
    </source>
</reference>
<protein>
    <submittedName>
        <fullName evidence="4 5">NPH3 domain-containing protein</fullName>
    </submittedName>
</protein>
<accession>A0A251SWV6</accession>
<dbReference type="EMBL" id="CM007902">
    <property type="protein sequence ID" value="OTG03330.1"/>
    <property type="molecule type" value="Genomic_DNA"/>
</dbReference>
<dbReference type="InterPro" id="IPR043454">
    <property type="entry name" value="NPH3/RPT2-like"/>
</dbReference>
<evidence type="ECO:0000259" key="3">
    <source>
        <dbReference type="PROSITE" id="PS51649"/>
    </source>
</evidence>
<dbReference type="PANTHER" id="PTHR32370">
    <property type="entry name" value="OS12G0117600 PROTEIN"/>
    <property type="match status" value="1"/>
</dbReference>
<dbReference type="Gramene" id="mRNA:HanXRQr2_Chr13g0613391">
    <property type="protein sequence ID" value="CDS:HanXRQr2_Chr13g0613391.1"/>
    <property type="gene ID" value="HanXRQr2_Chr13g0613391"/>
</dbReference>
<dbReference type="Proteomes" id="UP000215914">
    <property type="component" value="Chromosome 13"/>
</dbReference>
<evidence type="ECO:0000256" key="2">
    <source>
        <dbReference type="PROSITE-ProRule" id="PRU00982"/>
    </source>
</evidence>
<dbReference type="EMBL" id="MNCJ02000328">
    <property type="protein sequence ID" value="KAF5775558.1"/>
    <property type="molecule type" value="Genomic_DNA"/>
</dbReference>
<dbReference type="UniPathway" id="UPA00143"/>
<dbReference type="Pfam" id="PF03000">
    <property type="entry name" value="NPH3"/>
    <property type="match status" value="1"/>
</dbReference>
<reference evidence="5" key="2">
    <citation type="submission" date="2017-02" db="EMBL/GenBank/DDBJ databases">
        <title>Sunflower complete genome.</title>
        <authorList>
            <person name="Langlade N."/>
            <person name="Munos S."/>
        </authorList>
    </citation>
    <scope>NUCLEOTIDE SEQUENCE [LARGE SCALE GENOMIC DNA]</scope>
    <source>
        <tissue evidence="5">Leaves</tissue>
    </source>
</reference>
<keyword evidence="1" id="KW-0833">Ubl conjugation pathway</keyword>
<dbReference type="AlphaFoldDB" id="A0A251SWV6"/>
<dbReference type="GO" id="GO:0016567">
    <property type="term" value="P:protein ubiquitination"/>
    <property type="evidence" value="ECO:0007669"/>
    <property type="project" value="UniProtKB-UniPathway"/>
</dbReference>
<feature type="domain" description="NPH3" evidence="3">
    <location>
        <begin position="1"/>
        <end position="78"/>
    </location>
</feature>
<evidence type="ECO:0000313" key="5">
    <source>
        <dbReference type="EMBL" id="OTG03330.1"/>
    </source>
</evidence>
<dbReference type="OMA" id="LCSIAYS"/>
<sequence length="78" mass="8924">MTTTADLIDDEDAGDEHNRNRFVELMIVLKLIDGYLSEISSDTNLKPEKFLELAFALPEQARVYDDGLYRAVDVYIKV</sequence>
<evidence type="ECO:0000313" key="6">
    <source>
        <dbReference type="Proteomes" id="UP000215914"/>
    </source>
</evidence>
<gene>
    <name evidence="5" type="ORF">HannXRQ_Chr13g0422891</name>
    <name evidence="4" type="ORF">HanXRQr2_Chr13g0613391</name>
</gene>
<evidence type="ECO:0000256" key="1">
    <source>
        <dbReference type="ARBA" id="ARBA00022786"/>
    </source>
</evidence>
<keyword evidence="6" id="KW-1185">Reference proteome</keyword>
<evidence type="ECO:0000313" key="4">
    <source>
        <dbReference type="EMBL" id="KAF5775558.1"/>
    </source>
</evidence>
<dbReference type="InParanoid" id="A0A251SWV6"/>
<dbReference type="PROSITE" id="PS51649">
    <property type="entry name" value="NPH3"/>
    <property type="match status" value="1"/>
</dbReference>
<name>A0A251SWV6_HELAN</name>
<proteinExistence type="inferred from homology"/>
<comment type="similarity">
    <text evidence="2">Belongs to the NPH3 family.</text>
</comment>
<dbReference type="InterPro" id="IPR027356">
    <property type="entry name" value="NPH3_dom"/>
</dbReference>
<organism evidence="5 6">
    <name type="scientific">Helianthus annuus</name>
    <name type="common">Common sunflower</name>
    <dbReference type="NCBI Taxonomy" id="4232"/>
    <lineage>
        <taxon>Eukaryota</taxon>
        <taxon>Viridiplantae</taxon>
        <taxon>Streptophyta</taxon>
        <taxon>Embryophyta</taxon>
        <taxon>Tracheophyta</taxon>
        <taxon>Spermatophyta</taxon>
        <taxon>Magnoliopsida</taxon>
        <taxon>eudicotyledons</taxon>
        <taxon>Gunneridae</taxon>
        <taxon>Pentapetalae</taxon>
        <taxon>asterids</taxon>
        <taxon>campanulids</taxon>
        <taxon>Asterales</taxon>
        <taxon>Asteraceae</taxon>
        <taxon>Asteroideae</taxon>
        <taxon>Heliantheae alliance</taxon>
        <taxon>Heliantheae</taxon>
        <taxon>Helianthus</taxon>
    </lineage>
</organism>
<reference evidence="4" key="3">
    <citation type="submission" date="2020-06" db="EMBL/GenBank/DDBJ databases">
        <title>Helianthus annuus Genome sequencing and assembly Release 2.</title>
        <authorList>
            <person name="Gouzy J."/>
            <person name="Langlade N."/>
            <person name="Munos S."/>
        </authorList>
    </citation>
    <scope>NUCLEOTIDE SEQUENCE</scope>
    <source>
        <tissue evidence="4">Leaves</tissue>
    </source>
</reference>